<dbReference type="Pfam" id="PF02687">
    <property type="entry name" value="FtsX"/>
    <property type="match status" value="1"/>
</dbReference>
<reference evidence="8 9" key="1">
    <citation type="submission" date="2020-06" db="EMBL/GenBank/DDBJ databases">
        <title>Mogibacterium timidum strain W9173 genomic sequence.</title>
        <authorList>
            <person name="Wade W.G."/>
            <person name="Johnston C.D."/>
            <person name="Chen T."/>
            <person name="Dewhirst F.E."/>
        </authorList>
    </citation>
    <scope>NUCLEOTIDE SEQUENCE [LARGE SCALE GENOMIC DNA]</scope>
    <source>
        <strain evidence="8 9">W9173</strain>
    </source>
</reference>
<dbReference type="GO" id="GO:0005886">
    <property type="term" value="C:plasma membrane"/>
    <property type="evidence" value="ECO:0007669"/>
    <property type="project" value="UniProtKB-SubCell"/>
</dbReference>
<feature type="transmembrane region" description="Helical" evidence="6">
    <location>
        <begin position="185"/>
        <end position="209"/>
    </location>
</feature>
<feature type="transmembrane region" description="Helical" evidence="6">
    <location>
        <begin position="516"/>
        <end position="535"/>
    </location>
</feature>
<dbReference type="InterPro" id="IPR052536">
    <property type="entry name" value="ABC-4_Integral_Memb_Prot"/>
</dbReference>
<feature type="transmembrane region" description="Helical" evidence="6">
    <location>
        <begin position="453"/>
        <end position="474"/>
    </location>
</feature>
<feature type="domain" description="ABC3 transporter permease C-terminal" evidence="7">
    <location>
        <begin position="22"/>
        <end position="138"/>
    </location>
</feature>
<comment type="subcellular location">
    <subcellularLocation>
        <location evidence="1">Cell membrane</location>
        <topology evidence="1">Multi-pass membrane protein</topology>
    </subcellularLocation>
</comment>
<evidence type="ECO:0000259" key="7">
    <source>
        <dbReference type="Pfam" id="PF02687"/>
    </source>
</evidence>
<feature type="transmembrane region" description="Helical" evidence="6">
    <location>
        <begin position="230"/>
        <end position="253"/>
    </location>
</feature>
<feature type="transmembrane region" description="Helical" evidence="6">
    <location>
        <begin position="14"/>
        <end position="34"/>
    </location>
</feature>
<keyword evidence="4 6" id="KW-1133">Transmembrane helix</keyword>
<organism evidence="8 9">
    <name type="scientific">Mogibacterium timidum</name>
    <dbReference type="NCBI Taxonomy" id="35519"/>
    <lineage>
        <taxon>Bacteria</taxon>
        <taxon>Bacillati</taxon>
        <taxon>Bacillota</taxon>
        <taxon>Clostridia</taxon>
        <taxon>Peptostreptococcales</taxon>
        <taxon>Anaerovoracaceae</taxon>
        <taxon>Mogibacterium</taxon>
    </lineage>
</organism>
<feature type="transmembrane region" description="Helical" evidence="6">
    <location>
        <begin position="152"/>
        <end position="173"/>
    </location>
</feature>
<feature type="transmembrane region" description="Helical" evidence="6">
    <location>
        <begin position="541"/>
        <end position="563"/>
    </location>
</feature>
<keyword evidence="9" id="KW-1185">Reference proteome</keyword>
<protein>
    <submittedName>
        <fullName evidence="8">ABC transporter permease</fullName>
    </submittedName>
</protein>
<keyword evidence="5 6" id="KW-0472">Membrane</keyword>
<gene>
    <name evidence="8" type="ORF">HW270_02710</name>
</gene>
<evidence type="ECO:0000256" key="2">
    <source>
        <dbReference type="ARBA" id="ARBA00022475"/>
    </source>
</evidence>
<evidence type="ECO:0000256" key="5">
    <source>
        <dbReference type="ARBA" id="ARBA00023136"/>
    </source>
</evidence>
<feature type="transmembrane region" description="Helical" evidence="6">
    <location>
        <begin position="66"/>
        <end position="88"/>
    </location>
</feature>
<name>A0A7Y8VRC6_9FIRM</name>
<evidence type="ECO:0000313" key="9">
    <source>
        <dbReference type="Proteomes" id="UP000526307"/>
    </source>
</evidence>
<dbReference type="EMBL" id="JABXYR010000001">
    <property type="protein sequence ID" value="NWO22992.1"/>
    <property type="molecule type" value="Genomic_DNA"/>
</dbReference>
<dbReference type="RefSeq" id="WP_178978233.1">
    <property type="nucleotide sequence ID" value="NZ_JABXYR010000001.1"/>
</dbReference>
<dbReference type="InterPro" id="IPR003838">
    <property type="entry name" value="ABC3_permease_C"/>
</dbReference>
<dbReference type="PANTHER" id="PTHR46795:SF3">
    <property type="entry name" value="ABC TRANSPORTER PERMEASE"/>
    <property type="match status" value="1"/>
</dbReference>
<proteinExistence type="predicted"/>
<accession>A0A7Y8VRC6</accession>
<evidence type="ECO:0000256" key="3">
    <source>
        <dbReference type="ARBA" id="ARBA00022692"/>
    </source>
</evidence>
<dbReference type="Proteomes" id="UP000526307">
    <property type="component" value="Unassembled WGS sequence"/>
</dbReference>
<dbReference type="AlphaFoldDB" id="A0A7Y8VRC6"/>
<evidence type="ECO:0000313" key="8">
    <source>
        <dbReference type="EMBL" id="NWO22992.1"/>
    </source>
</evidence>
<feature type="transmembrane region" description="Helical" evidence="6">
    <location>
        <begin position="108"/>
        <end position="131"/>
    </location>
</feature>
<comment type="caution">
    <text evidence="8">The sequence shown here is derived from an EMBL/GenBank/DDBJ whole genome shotgun (WGS) entry which is preliminary data.</text>
</comment>
<evidence type="ECO:0000256" key="6">
    <source>
        <dbReference type="SAM" id="Phobius"/>
    </source>
</evidence>
<evidence type="ECO:0000256" key="4">
    <source>
        <dbReference type="ARBA" id="ARBA00022989"/>
    </source>
</evidence>
<keyword evidence="2" id="KW-1003">Cell membrane</keyword>
<sequence>MNEELVDPFISSNVLLPTAATLAFMCFFIPYSFFSYHRQKTKEYGILEAVGIDKNETRNMVIQEDCLLSTCILIIGLLVGSGISILFYSTAGTIMGIEGLRFTAGLKSYGYVTVIFTIVMVLTVIALVLYYSRMTTRNLLMENRKHRRGIRSHVAIAFIGFAVVAGPLFYALLCLNQENRNNLLFCYGFFVVGIILMMMNSSGVIDFLKKRKSGKYYSRMIYYSNIRYKFADNINLFIFIICLMGIVVFLQAFSITSMKLGMRNNEQKYPFQIVICSFEKNSAVSDAQIDKIAKDNKIQIEKNYDIRAYVTEHYDAVFSSESVSSFTNKNYKLKNNECLVFSEYRLDDGYPHDKIDFQGFTLDDSEYCKPVHKYYDILLNNDLIARYCIIVNDHDYQKLKRNASYEEVNFRMITCKSLEQSQTLLEGIMELDNLDRDDIFISNQAEDAKNSKVGMHFLIFVVTLMNLLLIALMLSMLHFRMMSGISADIRRFRSMQKIGYTREELCLSFYAEIKTLTVIPAMIAVIAGGGFAIGLMRVSHLAMLTFFYTVVMGIIILVAAHLFSWQYTKYYIRKVT</sequence>
<keyword evidence="3 6" id="KW-0812">Transmembrane</keyword>
<evidence type="ECO:0000256" key="1">
    <source>
        <dbReference type="ARBA" id="ARBA00004651"/>
    </source>
</evidence>
<dbReference type="PANTHER" id="PTHR46795">
    <property type="entry name" value="ABC TRANSPORTER PERMEASE-RELATED-RELATED"/>
    <property type="match status" value="1"/>
</dbReference>